<evidence type="ECO:0000313" key="2">
    <source>
        <dbReference type="EMBL" id="SFN18875.1"/>
    </source>
</evidence>
<reference evidence="1 4" key="2">
    <citation type="submission" date="2018-10" db="EMBL/GenBank/DDBJ databases">
        <title>Sequencing the genomes of 1000 actinobacteria strains.</title>
        <authorList>
            <person name="Klenk H.-P."/>
        </authorList>
    </citation>
    <scope>NUCLEOTIDE SEQUENCE [LARGE SCALE GENOMIC DNA]</scope>
    <source>
        <strain evidence="1 4">DSM 45119</strain>
    </source>
</reference>
<evidence type="ECO:0000313" key="1">
    <source>
        <dbReference type="EMBL" id="RKT84224.1"/>
    </source>
</evidence>
<dbReference type="STRING" id="455193.SAMN05421805_103150"/>
<proteinExistence type="predicted"/>
<dbReference type="AlphaFoldDB" id="A0A1I4WZQ4"/>
<dbReference type="EMBL" id="RBXX01000002">
    <property type="protein sequence ID" value="RKT84224.1"/>
    <property type="molecule type" value="Genomic_DNA"/>
</dbReference>
<protein>
    <recommendedName>
        <fullName evidence="5">Excreted virulence factor EspC, type VII ESX diderm</fullName>
    </recommendedName>
</protein>
<organism evidence="2 3">
    <name type="scientific">Saccharopolyspora antimicrobica</name>
    <dbReference type="NCBI Taxonomy" id="455193"/>
    <lineage>
        <taxon>Bacteria</taxon>
        <taxon>Bacillati</taxon>
        <taxon>Actinomycetota</taxon>
        <taxon>Actinomycetes</taxon>
        <taxon>Pseudonocardiales</taxon>
        <taxon>Pseudonocardiaceae</taxon>
        <taxon>Saccharopolyspora</taxon>
    </lineage>
</organism>
<dbReference type="Proteomes" id="UP000199398">
    <property type="component" value="Unassembled WGS sequence"/>
</dbReference>
<keyword evidence="4" id="KW-1185">Reference proteome</keyword>
<dbReference type="EMBL" id="FOUP01000003">
    <property type="protein sequence ID" value="SFN18875.1"/>
    <property type="molecule type" value="Genomic_DNA"/>
</dbReference>
<evidence type="ECO:0008006" key="5">
    <source>
        <dbReference type="Google" id="ProtNLM"/>
    </source>
</evidence>
<sequence length="66" mass="6820">MAEVEPEEIERCGLEVGNAADELAAAARGLIDSGCELGARVVRAVAAVRDFGDGLESTARGWSATE</sequence>
<dbReference type="Proteomes" id="UP000270697">
    <property type="component" value="Unassembled WGS sequence"/>
</dbReference>
<evidence type="ECO:0000313" key="3">
    <source>
        <dbReference type="Proteomes" id="UP000199398"/>
    </source>
</evidence>
<name>A0A1I4WZQ4_9PSEU</name>
<reference evidence="2 3" key="1">
    <citation type="submission" date="2016-10" db="EMBL/GenBank/DDBJ databases">
        <authorList>
            <person name="de Groot N.N."/>
        </authorList>
    </citation>
    <scope>NUCLEOTIDE SEQUENCE [LARGE SCALE GENOMIC DNA]</scope>
    <source>
        <strain evidence="2 3">CPCC 201259</strain>
    </source>
</reference>
<gene>
    <name evidence="1" type="ORF">ATL45_2534</name>
    <name evidence="2" type="ORF">SAMN05421805_103150</name>
</gene>
<accession>A0A1I4WZQ4</accession>
<dbReference type="RefSeq" id="WP_093150292.1">
    <property type="nucleotide sequence ID" value="NZ_FOUP01000003.1"/>
</dbReference>
<evidence type="ECO:0000313" key="4">
    <source>
        <dbReference type="Proteomes" id="UP000270697"/>
    </source>
</evidence>